<feature type="compositionally biased region" description="Low complexity" evidence="13">
    <location>
        <begin position="2670"/>
        <end position="2684"/>
    </location>
</feature>
<evidence type="ECO:0000313" key="15">
    <source>
        <dbReference type="EMBL" id="KAG9321588.1"/>
    </source>
</evidence>
<feature type="compositionally biased region" description="Low complexity" evidence="13">
    <location>
        <begin position="2879"/>
        <end position="2892"/>
    </location>
</feature>
<dbReference type="Proteomes" id="UP000717515">
    <property type="component" value="Unassembled WGS sequence"/>
</dbReference>
<keyword evidence="10" id="KW-0206">Cytoskeleton</keyword>
<dbReference type="Gene3D" id="3.10.20.620">
    <property type="match status" value="1"/>
</dbReference>
<keyword evidence="7" id="KW-0479">Metal-binding</keyword>
<dbReference type="EC" id="2.7.7.19" evidence="4"/>
<feature type="compositionally biased region" description="Low complexity" evidence="13">
    <location>
        <begin position="2935"/>
        <end position="2955"/>
    </location>
</feature>
<feature type="compositionally biased region" description="Low complexity" evidence="13">
    <location>
        <begin position="1527"/>
        <end position="1570"/>
    </location>
</feature>
<feature type="region of interest" description="Disordered" evidence="13">
    <location>
        <begin position="683"/>
        <end position="705"/>
    </location>
</feature>
<dbReference type="InterPro" id="IPR000357">
    <property type="entry name" value="HEAT"/>
</dbReference>
<dbReference type="GO" id="GO:0046872">
    <property type="term" value="F:metal ion binding"/>
    <property type="evidence" value="ECO:0007669"/>
    <property type="project" value="UniProtKB-KW"/>
</dbReference>
<dbReference type="GO" id="GO:1990817">
    <property type="term" value="F:poly(A) RNA polymerase activity"/>
    <property type="evidence" value="ECO:0007669"/>
    <property type="project" value="UniProtKB-EC"/>
</dbReference>
<dbReference type="InterPro" id="IPR048939">
    <property type="entry name" value="ATG5_UblA"/>
</dbReference>
<dbReference type="Gene3D" id="3.10.20.90">
    <property type="entry name" value="Phosphatidylinositol 3-kinase Catalytic Subunit, Chain A, domain 1"/>
    <property type="match status" value="1"/>
</dbReference>
<dbReference type="InterPro" id="IPR042526">
    <property type="entry name" value="Atg5_HR"/>
</dbReference>
<keyword evidence="9" id="KW-0460">Magnesium</keyword>
<evidence type="ECO:0000256" key="8">
    <source>
        <dbReference type="ARBA" id="ARBA00022737"/>
    </source>
</evidence>
<dbReference type="GO" id="GO:0030951">
    <property type="term" value="P:establishment or maintenance of microtubule cytoskeleton polarity"/>
    <property type="evidence" value="ECO:0007669"/>
    <property type="project" value="InterPro"/>
</dbReference>
<feature type="region of interest" description="Disordered" evidence="13">
    <location>
        <begin position="2056"/>
        <end position="2177"/>
    </location>
</feature>
<dbReference type="InterPro" id="IPR042527">
    <property type="entry name" value="Atg5_UblA_dom_sf"/>
</dbReference>
<dbReference type="Pfam" id="PF21041">
    <property type="entry name" value="XMAP215_CLASP_TOG"/>
    <property type="match status" value="2"/>
</dbReference>
<protein>
    <recommendedName>
        <fullName evidence="4">polynucleotide adenylyltransferase</fullName>
        <ecNumber evidence="4">2.7.7.19</ecNumber>
    </recommendedName>
</protein>
<feature type="compositionally biased region" description="Low complexity" evidence="13">
    <location>
        <begin position="2812"/>
        <end position="2821"/>
    </location>
</feature>
<dbReference type="GO" id="GO:0000022">
    <property type="term" value="P:mitotic spindle elongation"/>
    <property type="evidence" value="ECO:0007669"/>
    <property type="project" value="UniProtKB-ARBA"/>
</dbReference>
<dbReference type="CDD" id="cd05402">
    <property type="entry name" value="NT_PAP_TUTase"/>
    <property type="match status" value="1"/>
</dbReference>
<feature type="compositionally biased region" description="Low complexity" evidence="13">
    <location>
        <begin position="2766"/>
        <end position="2775"/>
    </location>
</feature>
<dbReference type="Pfam" id="PF20638">
    <property type="entry name" value="ATG5_UblA"/>
    <property type="match status" value="1"/>
</dbReference>
<dbReference type="GO" id="GO:0051010">
    <property type="term" value="F:microtubule plus-end binding"/>
    <property type="evidence" value="ECO:0007669"/>
    <property type="project" value="InterPro"/>
</dbReference>
<feature type="compositionally biased region" description="Gly residues" evidence="13">
    <location>
        <begin position="3028"/>
        <end position="3044"/>
    </location>
</feature>
<feature type="compositionally biased region" description="Low complexity" evidence="13">
    <location>
        <begin position="2904"/>
        <end position="2917"/>
    </location>
</feature>
<name>A0A9P7ZZL1_MORAP</name>
<comment type="caution">
    <text evidence="15">The sequence shown here is derived from an EMBL/GenBank/DDBJ whole genome shotgun (WGS) entry which is preliminary data.</text>
</comment>
<evidence type="ECO:0000256" key="1">
    <source>
        <dbReference type="ARBA" id="ARBA00001936"/>
    </source>
</evidence>
<evidence type="ECO:0000259" key="14">
    <source>
        <dbReference type="SMART" id="SM01349"/>
    </source>
</evidence>
<dbReference type="Gene3D" id="1.25.10.10">
    <property type="entry name" value="Leucine-rich Repeat Variant"/>
    <property type="match status" value="4"/>
</dbReference>
<evidence type="ECO:0000256" key="12">
    <source>
        <dbReference type="PROSITE-ProRule" id="PRU00103"/>
    </source>
</evidence>
<keyword evidence="8" id="KW-0677">Repeat</keyword>
<evidence type="ECO:0000256" key="7">
    <source>
        <dbReference type="ARBA" id="ARBA00022723"/>
    </source>
</evidence>
<feature type="compositionally biased region" description="Low complexity" evidence="13">
    <location>
        <begin position="2641"/>
        <end position="2651"/>
    </location>
</feature>
<reference evidence="15" key="1">
    <citation type="submission" date="2021-07" db="EMBL/GenBank/DDBJ databases">
        <title>Draft genome of Mortierella alpina, strain LL118, isolated from an aspen leaf litter sample.</title>
        <authorList>
            <person name="Yang S."/>
            <person name="Vinatzer B.A."/>
        </authorList>
    </citation>
    <scope>NUCLEOTIDE SEQUENCE</scope>
    <source>
        <strain evidence="15">LL118</strain>
    </source>
</reference>
<comment type="cofactor">
    <cofactor evidence="1">
        <name>Mn(2+)</name>
        <dbReference type="ChEBI" id="CHEBI:29035"/>
    </cofactor>
</comment>
<feature type="compositionally biased region" description="Polar residues" evidence="13">
    <location>
        <begin position="846"/>
        <end position="865"/>
    </location>
</feature>
<evidence type="ECO:0000256" key="5">
    <source>
        <dbReference type="ARBA" id="ARBA00022490"/>
    </source>
</evidence>
<dbReference type="FunFam" id="1.25.10.10:FF:000019">
    <property type="entry name" value="Cytoskeleton-associated protein 5"/>
    <property type="match status" value="1"/>
</dbReference>
<dbReference type="InterPro" id="IPR043519">
    <property type="entry name" value="NT_sf"/>
</dbReference>
<dbReference type="GO" id="GO:0044732">
    <property type="term" value="C:mitotic spindle pole body"/>
    <property type="evidence" value="ECO:0007669"/>
    <property type="project" value="UniProtKB-ARBA"/>
</dbReference>
<dbReference type="Pfam" id="PF03828">
    <property type="entry name" value="PAP_assoc"/>
    <property type="match status" value="1"/>
</dbReference>
<dbReference type="Pfam" id="PF04106">
    <property type="entry name" value="ATG5_UblB"/>
    <property type="match status" value="1"/>
</dbReference>
<feature type="region of interest" description="Disordered" evidence="13">
    <location>
        <begin position="832"/>
        <end position="865"/>
    </location>
</feature>
<dbReference type="InterPro" id="IPR048491">
    <property type="entry name" value="XMAP215_CLASP_TOG"/>
</dbReference>
<feature type="compositionally biased region" description="Low complexity" evidence="13">
    <location>
        <begin position="3013"/>
        <end position="3027"/>
    </location>
</feature>
<dbReference type="SMART" id="SM01349">
    <property type="entry name" value="TOG"/>
    <property type="match status" value="4"/>
</dbReference>
<comment type="subcellular location">
    <subcellularLocation>
        <location evidence="2">Cytoplasm</location>
        <location evidence="2">Cytoskeleton</location>
    </subcellularLocation>
</comment>
<dbReference type="SUPFAM" id="SSF81631">
    <property type="entry name" value="PAP/OAS1 substrate-binding domain"/>
    <property type="match status" value="1"/>
</dbReference>
<dbReference type="InterPro" id="IPR002058">
    <property type="entry name" value="PAP_assoc"/>
</dbReference>
<dbReference type="GO" id="GO:0061863">
    <property type="term" value="F:microtubule plus end polymerase"/>
    <property type="evidence" value="ECO:0007669"/>
    <property type="project" value="InterPro"/>
</dbReference>
<dbReference type="Gene3D" id="1.10.1410.10">
    <property type="match status" value="1"/>
</dbReference>
<feature type="region of interest" description="Disordered" evidence="13">
    <location>
        <begin position="3013"/>
        <end position="3044"/>
    </location>
</feature>
<comment type="similarity">
    <text evidence="3">Belongs to the DNA polymerase type-B-like family.</text>
</comment>
<dbReference type="Gene3D" id="1.10.246.190">
    <property type="entry name" value="Autophagy protein Apg5, helix rich domain"/>
    <property type="match status" value="1"/>
</dbReference>
<evidence type="ECO:0000256" key="11">
    <source>
        <dbReference type="ARBA" id="ARBA00025722"/>
    </source>
</evidence>
<feature type="compositionally biased region" description="Low complexity" evidence="13">
    <location>
        <begin position="2591"/>
        <end position="2609"/>
    </location>
</feature>
<dbReference type="GO" id="GO:0046785">
    <property type="term" value="P:microtubule polymerization"/>
    <property type="evidence" value="ECO:0007669"/>
    <property type="project" value="InterPro"/>
</dbReference>
<feature type="compositionally biased region" description="Polar residues" evidence="13">
    <location>
        <begin position="2689"/>
        <end position="2699"/>
    </location>
</feature>
<dbReference type="InterPro" id="IPR011989">
    <property type="entry name" value="ARM-like"/>
</dbReference>
<organism evidence="15 16">
    <name type="scientific">Mortierella alpina</name>
    <name type="common">Oleaginous fungus</name>
    <name type="synonym">Mortierella renispora</name>
    <dbReference type="NCBI Taxonomy" id="64518"/>
    <lineage>
        <taxon>Eukaryota</taxon>
        <taxon>Fungi</taxon>
        <taxon>Fungi incertae sedis</taxon>
        <taxon>Mucoromycota</taxon>
        <taxon>Mortierellomycotina</taxon>
        <taxon>Mortierellomycetes</taxon>
        <taxon>Mortierellales</taxon>
        <taxon>Mortierellaceae</taxon>
        <taxon>Mortierella</taxon>
    </lineage>
</organism>
<accession>A0A9P7ZZL1</accession>
<dbReference type="FunFam" id="1.25.10.10:FF:000063">
    <property type="entry name" value="Putative cytoskeleton-associated protein 5"/>
    <property type="match status" value="1"/>
</dbReference>
<dbReference type="InterPro" id="IPR048318">
    <property type="entry name" value="ATG5_UblB"/>
</dbReference>
<dbReference type="Pfam" id="PF02985">
    <property type="entry name" value="HEAT"/>
    <property type="match status" value="1"/>
</dbReference>
<feature type="region of interest" description="Disordered" evidence="13">
    <location>
        <begin position="2766"/>
        <end position="2786"/>
    </location>
</feature>
<dbReference type="GO" id="GO:0010605">
    <property type="term" value="P:negative regulation of macromolecule metabolic process"/>
    <property type="evidence" value="ECO:0007669"/>
    <property type="project" value="UniProtKB-ARBA"/>
</dbReference>
<proteinExistence type="inferred from homology"/>
<feature type="region of interest" description="Disordered" evidence="13">
    <location>
        <begin position="1516"/>
        <end position="1577"/>
    </location>
</feature>
<evidence type="ECO:0000256" key="6">
    <source>
        <dbReference type="ARBA" id="ARBA00022679"/>
    </source>
</evidence>
<comment type="similarity">
    <text evidence="11">Belongs to the TOG/XMAP215 family.</text>
</comment>
<dbReference type="GO" id="GO:0051315">
    <property type="term" value="P:attachment of mitotic spindle microtubules to kinetochore"/>
    <property type="evidence" value="ECO:0007669"/>
    <property type="project" value="UniProtKB-ARBA"/>
</dbReference>
<dbReference type="FunFam" id="3.30.460.10:FF:000006">
    <property type="entry name" value="non-canonical poly(A) RNA polymerase PAPD5"/>
    <property type="match status" value="1"/>
</dbReference>
<feature type="region of interest" description="Disordered" evidence="13">
    <location>
        <begin position="339"/>
        <end position="372"/>
    </location>
</feature>
<evidence type="ECO:0000313" key="16">
    <source>
        <dbReference type="Proteomes" id="UP000717515"/>
    </source>
</evidence>
<keyword evidence="5" id="KW-0963">Cytoplasm</keyword>
<dbReference type="PANTHER" id="PTHR12609">
    <property type="entry name" value="MICROTUBULE ASSOCIATED PROTEIN XMAP215"/>
    <property type="match status" value="1"/>
</dbReference>
<evidence type="ECO:0000256" key="9">
    <source>
        <dbReference type="ARBA" id="ARBA00022842"/>
    </source>
</evidence>
<dbReference type="SUPFAM" id="SSF81301">
    <property type="entry name" value="Nucleotidyltransferase"/>
    <property type="match status" value="1"/>
</dbReference>
<dbReference type="Pfam" id="PF22600">
    <property type="entry name" value="MTPAP-like_central"/>
    <property type="match status" value="1"/>
</dbReference>
<dbReference type="InterPro" id="IPR054708">
    <property type="entry name" value="MTPAP-like_central"/>
</dbReference>
<dbReference type="SUPFAM" id="SSF48371">
    <property type="entry name" value="ARM repeat"/>
    <property type="match status" value="2"/>
</dbReference>
<dbReference type="GO" id="GO:0005881">
    <property type="term" value="C:cytoplasmic microtubule"/>
    <property type="evidence" value="ECO:0007669"/>
    <property type="project" value="UniProtKB-ARBA"/>
</dbReference>
<dbReference type="Gene3D" id="3.30.460.10">
    <property type="entry name" value="Beta Polymerase, domain 2"/>
    <property type="match status" value="1"/>
</dbReference>
<evidence type="ECO:0000256" key="3">
    <source>
        <dbReference type="ARBA" id="ARBA00008593"/>
    </source>
</evidence>
<evidence type="ECO:0000256" key="4">
    <source>
        <dbReference type="ARBA" id="ARBA00012388"/>
    </source>
</evidence>
<sequence length="3044" mass="331493">MHHSNASIAAYNHVARVVWNGSLPIQFTWSKAKAQGFALGPLLTEAPRCSYLSSVNNQVCRHFGGKVPQSLSDVWYEYEGTPLKWHYPIGLLYDIHVLQSHSQKASEVSMPWKITVHFQDFPADKLIRHTTADSSHDYFMSMIKEAEYLRNGSTKKVMNMSMADQTQLWDGLWSKSYDLFWGMNQRLVTNDGLSIRHLPIRIYLPENCPVLQEPVSPMDENDQPRTLRQILHLALPDFFPLGPPPVAQAIIHGITPNLDTSALWLAQNMAYPDNFLHIVPSSMASQDKNNQMRGSSDMEVSSGEEDTIYHATTTPPALPASDTLTTDSLKNGSDFIAFEFSDNDDQGDVKEPVGQKRKRSPNHDSEDDLPAFPEGCPWMGRTVYSDMKSVPAMLTQELKDFVRYLSPTDEEHQVRLYVLKRIEQSVQSIWSDAQVVLFGSFDTKLYLPTSDMDIVVLRDRDITKQDLHMLAGHLRTRMVGMDVRAIVGARVPLVKFKETLTGIPVDISFNITSGIQSADAIRKYLEDLPGLRSLTMIIKHFLTLKGHNEPFLGGLGSYTTILMILSFLQMHPQIQGKMIDAEENLGVLLIEFFELYGMCFNYNDVGIAVTDGGSYFDKQRHYTSVRGANKVNRQGSGRIFLRCIDPNDAENDTASSSHNFRAVRKAFVEAYVNMTENVRRRDRNLFGPQDYNDRRSGGKGRRRGATEQVSLIENVLAMPQSTLQHRRHLKKVYEGTVQRQLNLSLQSGLVARESIQVQSIVTDKTREKERKPDAAEDPRHIRLASSRKKPNLDKVVAPRIAPLRDVQFIHADDSEEEDGAYFDDLMKQGAAEYGDSDQDDAEDGRGSQQGVSGHNNPGNVTSSENSISLPQLTAITSPVAWLPPAFQSKPASTRLPHTITNLPRASLLASHNDFSDPACSALLTAPHSRAPSFPPFPHDRLKLPVANSCSILSSDYNTAANDLDLVQHAHPYPNRHPCLRHNLDSNMDEFGGGAPEENFSSIPVQERLDHKNWKARVSAYEELAKLFRTSVEESDFRRYEGSLRKIALDSNAVAQESGLTTLIQFVENAQDPNRTRNTVVPAVVEKCLSSTRTGTKTKALELILLYVEADSPDPVIEDVLPGLAAKLPKLVATTTNALAAIVRNFGVKNLNVKPLLKKLPPLFGHSDKNVRAEASALTIELYRWLGKAIMPSLEELKPVQLKELTEAFEKLPDEKPTQLKYLKSQQAEMAAAAAAGGEDGTEDEDEDEEMAIVDELDLFDPVDVSAKMESNFYELLASKKWQERKEALDGLLVHCKAQKILDNHYSELVGALGKRMADTNINIVIVAANCLEGLARGLRDSFNKYKPSVAGLVMDRLKERKVTVVEALSGALNAMYSTIPYSELLEDTAANAVHKNPQIRAEVIKLQIQRLKEIKIVPSKAEIKNGCEMLVKAFDDGDASVREAAAEALGTLMKCCGEKPLLAYVEKLDTVKMGKVKEYSEKAVVKAKAAPVAAPKAAPAKAAPPKVLTAKPVAKKPVAAKEEAPAKKVAPVGRPSALSSAKKPAAKASVAPSASSAGAGAKRTAPAAGGSKKDDEPLRYKFSSESAEDQAAEFLTPELIAEFGDSSWKVRLEAMEKLHELVEGNSDFEAELITRVLSKKPGWKESNFQVTTKLYGILQLQAQTLPTFSKACAALTIPAMIDKMGDIKLKKAAGDCLTVYAETLSLPFVLSQSYDPLKKLKAPKALADSLLWIHQQLEDFGITGLQVRELIDFLKFALGSANAAVRTNAVSVLGVLRRFIGPGIRSFVEDCNSALLATIDTEFAKVADMEPPQVSKGVVEDSAGSAAVEELFPKVDISNQFTSALLEECGDANWKVRKEGLEKVAAIVDANKRIKPNLGGLPGALKLRLADSNKNLQILTMEICTNLAVAMGKPFDKYARILCSNVASCLTDQKDNVRGASIAALDAFATQSGLDPLVSSLAVSLVTNSPTLRKDLLIWLTNFCNGAKERDVTLPDLSPLAPPVLQCLQDRSPDVRKAGQSFLPILMVSVGYDAIVAKCSDLKGAAKSAIMPMLEAAKPAPPPRPPSAAGNSKVPPPERGALNTLPSLPKPGVKAGARPGVSAIGQPKVAPRPATGAPPTIPGPSREQQSSPTPALPSLPLPGSGIMAPRSRLTLKKPGQPTQSGLDSGVPGAPQRVSRLHDMQPDYDDYQSSFATSQPSTSMGMQQQRPFEAMEGVHSTSQPLDGSRSIGPNGMGGMGIGLAMNNNNGMSQPPPTIVVPPSAQIKRLSVSGGDRRGEAVMDFLVTQITSEDAIQSIEALKQLEKALHGPLDVIIPHINELVNAHTLQIRLAYTGLEQRNNSTTRVCKHLVNSLVSIFSNKQLACKVQSDPLYNLLHELASRLLDKNLDRVESGQQLAKALNVTMVKVLENSNRNATFSALLLILVRCAQPLRNMEDSTHQAKFGDLIMKCIWKLTKTIKECVAAGTLKANELLADMNDFLVSISPPEWKRRAQEGVPLGDMPLRTVKTVLVELSSGMGDEVFNHLDLIHDPTKSAIHQYLVHMTGSKKRPITQVLNPATQPVPGNTSRMSVVGAMTNQNLSAHNMLQQQQQQHMRMQSPQLQQSPQFQHRAHSPNMSHPSAFGGQMQGGSPSAMSGFGMQQPHLQQQPAQNEFGGAGANPNRMSMAMGSPLSQSQSVSGASESKSTEDASGTSETEMNSRLTQIFTKIGTREETKQGIADLYQFQKMYPNMESKVNAQLAKTGTFFQSYIRRGLANLEADANATAANGGSASSAGGAGGLTGSPTVRDREVADIIAARKRESVLSMANSESGLSTTGSLSADPSESYKDRLARLQQMFGYKSESKTPSPVQDGHDSRITDAGRNNPSLSARQQQELDFQQHQLQQQQILAQHSRSRPSSLYQTSFTAASTASPTASQFGPSISGMHSPYQTHFGQQQDGSSSSHSGNGFSSTGNAGMGMGMGGMSPSNSAPSLQSLQDSMAAKERAQTVALMKERLAKMKSQTLTSSQLALQHYHQQQAASGSGSDQQGGGGGQGGQGGQHYF</sequence>
<dbReference type="InterPro" id="IPR048940">
    <property type="entry name" value="ATG5_HBR"/>
</dbReference>
<feature type="domain" description="TOG" evidence="14">
    <location>
        <begin position="1581"/>
        <end position="1812"/>
    </location>
</feature>
<dbReference type="InterPro" id="IPR045110">
    <property type="entry name" value="XMAP215"/>
</dbReference>
<feature type="region of interest" description="Disordered" evidence="13">
    <location>
        <begin position="2591"/>
        <end position="2699"/>
    </location>
</feature>
<dbReference type="EMBL" id="JAIFTL010000195">
    <property type="protein sequence ID" value="KAG9321588.1"/>
    <property type="molecule type" value="Genomic_DNA"/>
</dbReference>
<dbReference type="GO" id="GO:0099070">
    <property type="term" value="C:static microtubule bundle"/>
    <property type="evidence" value="ECO:0007669"/>
    <property type="project" value="UniProtKB-ARBA"/>
</dbReference>
<feature type="domain" description="TOG" evidence="14">
    <location>
        <begin position="989"/>
        <end position="1217"/>
    </location>
</feature>
<evidence type="ECO:0000256" key="13">
    <source>
        <dbReference type="SAM" id="MobiDB-lite"/>
    </source>
</evidence>
<keyword evidence="6" id="KW-0808">Transferase</keyword>
<evidence type="ECO:0000256" key="10">
    <source>
        <dbReference type="ARBA" id="ARBA00023212"/>
    </source>
</evidence>
<feature type="domain" description="TOG" evidence="14">
    <location>
        <begin position="1257"/>
        <end position="1489"/>
    </location>
</feature>
<feature type="repeat" description="HEAT" evidence="12">
    <location>
        <begin position="2000"/>
        <end position="2038"/>
    </location>
</feature>
<feature type="region of interest" description="Disordered" evidence="13">
    <location>
        <begin position="2807"/>
        <end position="2827"/>
    </location>
</feature>
<dbReference type="FunFam" id="1.25.10.10:FF:000068">
    <property type="entry name" value="cytoskeleton-associated protein 5 isoform X1"/>
    <property type="match status" value="1"/>
</dbReference>
<dbReference type="InterPro" id="IPR016024">
    <property type="entry name" value="ARM-type_fold"/>
</dbReference>
<dbReference type="InterPro" id="IPR021133">
    <property type="entry name" value="HEAT_type_2"/>
</dbReference>
<dbReference type="Pfam" id="PF20637">
    <property type="entry name" value="ATG5_HBR"/>
    <property type="match status" value="1"/>
</dbReference>
<feature type="compositionally biased region" description="Basic and acidic residues" evidence="13">
    <location>
        <begin position="763"/>
        <end position="780"/>
    </location>
</feature>
<feature type="region of interest" description="Disordered" evidence="13">
    <location>
        <begin position="2840"/>
        <end position="2867"/>
    </location>
</feature>
<dbReference type="InterPro" id="IPR034085">
    <property type="entry name" value="TOG"/>
</dbReference>
<gene>
    <name evidence="15" type="ORF">KVV02_001274</name>
</gene>
<dbReference type="GO" id="GO:1990498">
    <property type="term" value="C:mitotic spindle microtubule"/>
    <property type="evidence" value="ECO:0007669"/>
    <property type="project" value="UniProtKB-ARBA"/>
</dbReference>
<dbReference type="GO" id="GO:1990571">
    <property type="term" value="P:meiotic centromere clustering"/>
    <property type="evidence" value="ECO:0007669"/>
    <property type="project" value="UniProtKB-ARBA"/>
</dbReference>
<feature type="region of interest" description="Disordered" evidence="13">
    <location>
        <begin position="762"/>
        <end position="796"/>
    </location>
</feature>
<dbReference type="PROSITE" id="PS50077">
    <property type="entry name" value="HEAT_REPEAT"/>
    <property type="match status" value="1"/>
</dbReference>
<feature type="region of interest" description="Disordered" evidence="13">
    <location>
        <begin position="2879"/>
        <end position="2982"/>
    </location>
</feature>
<feature type="domain" description="TOG" evidence="14">
    <location>
        <begin position="1830"/>
        <end position="2063"/>
    </location>
</feature>
<evidence type="ECO:0000256" key="2">
    <source>
        <dbReference type="ARBA" id="ARBA00004245"/>
    </source>
</evidence>